<gene>
    <name evidence="1" type="ORF">BB021_17670</name>
</gene>
<evidence type="ECO:0000313" key="2">
    <source>
        <dbReference type="Proteomes" id="UP000190016"/>
    </source>
</evidence>
<organism evidence="1 2">
    <name type="scientific">Elizabethkingia ursingii</name>
    <dbReference type="NCBI Taxonomy" id="1756150"/>
    <lineage>
        <taxon>Bacteria</taxon>
        <taxon>Pseudomonadati</taxon>
        <taxon>Bacteroidota</taxon>
        <taxon>Flavobacteriia</taxon>
        <taxon>Flavobacteriales</taxon>
        <taxon>Weeksellaceae</taxon>
        <taxon>Elizabethkingia</taxon>
    </lineage>
</organism>
<accession>A0ABX3NCS5</accession>
<sequence>MNGFFALKLKGRLWIKILGKPVISKIATLPVEGELPEIVNNEDNGYFYFPKISVKEWTFLGMEKTKGSAVTNKIIIEAQGYKTDTLDYTNYSLVNNVINIGTILLKKK</sequence>
<reference evidence="1 2" key="1">
    <citation type="submission" date="2016-07" db="EMBL/GenBank/DDBJ databases">
        <title>Revisiting the Taxonomy of the Elizabethkingia Genus based on Whole-Genome Sequencing, Optical Mapping, and MALDI-TOF.</title>
        <authorList>
            <person name="Nicholson A.C."/>
        </authorList>
    </citation>
    <scope>NUCLEOTIDE SEQUENCE [LARGE SCALE GENOMIC DNA]</scope>
    <source>
        <strain evidence="1 2">C1558</strain>
    </source>
</reference>
<proteinExistence type="predicted"/>
<evidence type="ECO:0000313" key="1">
    <source>
        <dbReference type="EMBL" id="OPB94435.1"/>
    </source>
</evidence>
<dbReference type="Proteomes" id="UP000190016">
    <property type="component" value="Unassembled WGS sequence"/>
</dbReference>
<keyword evidence="2" id="KW-1185">Reference proteome</keyword>
<dbReference type="EMBL" id="MBDS01000001">
    <property type="protein sequence ID" value="OPB94435.1"/>
    <property type="molecule type" value="Genomic_DNA"/>
</dbReference>
<comment type="caution">
    <text evidence="1">The sequence shown here is derived from an EMBL/GenBank/DDBJ whole genome shotgun (WGS) entry which is preliminary data.</text>
</comment>
<protein>
    <submittedName>
        <fullName evidence="1">Uncharacterized protein</fullName>
    </submittedName>
</protein>
<name>A0ABX3NCS5_9FLAO</name>